<dbReference type="AlphaFoldDB" id="A0A1I4UUK1"/>
<protein>
    <submittedName>
        <fullName evidence="2">Glycosyl transferase family 2</fullName>
    </submittedName>
</protein>
<dbReference type="STRING" id="1367852.SAMN05216516_101364"/>
<dbReference type="Pfam" id="PF00535">
    <property type="entry name" value="Glycos_transf_2"/>
    <property type="match status" value="1"/>
</dbReference>
<sequence length="105" mass="11656">MLKQIPEPNELIVINDGSSDSTLALLEEQYADHRHVKIVAIPNGGLGNARDTGIAMARGKFIFCCDPDDIVCDDFFNELARVTSQHPQLELFCFNSAMFDDHNSS</sequence>
<feature type="domain" description="Glycosyltransferase 2-like" evidence="1">
    <location>
        <begin position="2"/>
        <end position="86"/>
    </location>
</feature>
<reference evidence="3" key="1">
    <citation type="submission" date="2016-10" db="EMBL/GenBank/DDBJ databases">
        <authorList>
            <person name="Varghese N."/>
            <person name="Submissions S."/>
        </authorList>
    </citation>
    <scope>NUCLEOTIDE SEQUENCE [LARGE SCALE GENOMIC DNA]</scope>
    <source>
        <strain evidence="3">N6PO6</strain>
    </source>
</reference>
<dbReference type="InterPro" id="IPR029044">
    <property type="entry name" value="Nucleotide-diphossugar_trans"/>
</dbReference>
<accession>A0A1I4UUK1</accession>
<evidence type="ECO:0000313" key="3">
    <source>
        <dbReference type="Proteomes" id="UP000242222"/>
    </source>
</evidence>
<dbReference type="GO" id="GO:0016740">
    <property type="term" value="F:transferase activity"/>
    <property type="evidence" value="ECO:0007669"/>
    <property type="project" value="UniProtKB-KW"/>
</dbReference>
<name>A0A1I4UUK1_9GAMM</name>
<evidence type="ECO:0000259" key="1">
    <source>
        <dbReference type="Pfam" id="PF00535"/>
    </source>
</evidence>
<dbReference type="Proteomes" id="UP000242222">
    <property type="component" value="Unassembled WGS sequence"/>
</dbReference>
<dbReference type="EMBL" id="FOVC01000001">
    <property type="protein sequence ID" value="SFM92621.1"/>
    <property type="molecule type" value="Genomic_DNA"/>
</dbReference>
<dbReference type="PANTHER" id="PTHR43685:SF2">
    <property type="entry name" value="GLYCOSYLTRANSFERASE 2-LIKE DOMAIN-CONTAINING PROTEIN"/>
    <property type="match status" value="1"/>
</dbReference>
<dbReference type="SUPFAM" id="SSF53448">
    <property type="entry name" value="Nucleotide-diphospho-sugar transferases"/>
    <property type="match status" value="1"/>
</dbReference>
<dbReference type="CDD" id="cd00761">
    <property type="entry name" value="Glyco_tranf_GTA_type"/>
    <property type="match status" value="1"/>
</dbReference>
<evidence type="ECO:0000313" key="2">
    <source>
        <dbReference type="EMBL" id="SFM92621.1"/>
    </source>
</evidence>
<dbReference type="PANTHER" id="PTHR43685">
    <property type="entry name" value="GLYCOSYLTRANSFERASE"/>
    <property type="match status" value="1"/>
</dbReference>
<proteinExistence type="predicted"/>
<keyword evidence="3" id="KW-1185">Reference proteome</keyword>
<organism evidence="2 3">
    <name type="scientific">Izhakiella capsodis</name>
    <dbReference type="NCBI Taxonomy" id="1367852"/>
    <lineage>
        <taxon>Bacteria</taxon>
        <taxon>Pseudomonadati</taxon>
        <taxon>Pseudomonadota</taxon>
        <taxon>Gammaproteobacteria</taxon>
        <taxon>Enterobacterales</taxon>
        <taxon>Erwiniaceae</taxon>
        <taxon>Izhakiella</taxon>
    </lineage>
</organism>
<dbReference type="InterPro" id="IPR001173">
    <property type="entry name" value="Glyco_trans_2-like"/>
</dbReference>
<gene>
    <name evidence="2" type="ORF">SAMN05216516_101364</name>
</gene>
<dbReference type="RefSeq" id="WP_230479480.1">
    <property type="nucleotide sequence ID" value="NZ_FOVC01000001.1"/>
</dbReference>
<dbReference type="Gene3D" id="3.90.550.10">
    <property type="entry name" value="Spore Coat Polysaccharide Biosynthesis Protein SpsA, Chain A"/>
    <property type="match status" value="1"/>
</dbReference>
<keyword evidence="2" id="KW-0808">Transferase</keyword>
<dbReference type="InterPro" id="IPR050834">
    <property type="entry name" value="Glycosyltransf_2"/>
</dbReference>